<dbReference type="Pfam" id="PF04367">
    <property type="entry name" value="DUF502"/>
    <property type="match status" value="1"/>
</dbReference>
<sequence>MKHILLKMRRVFLAGFFVCLPLVITILVFRFAFRTLDSLGPTVTQALIQVGAPIPHDFQIPGLGVVTTLTIVFLIGIVTTNYLGKKLWKFGEDIVTRIPVIRSVYTGAKQVIDTFATNTDKAFTKVVMLEYPRAGIYCLAFITGTTRGEAQEITGENLINIFLPTTPNPTSGFFLMVPKEDLTEMNMTVEDGIKMVISGGVVTPNGGKYLKKDGNGEKVL</sequence>
<proteinExistence type="predicted"/>
<dbReference type="AlphaFoldDB" id="A0A3B1C8E7"/>
<keyword evidence="1" id="KW-0812">Transmembrane</keyword>
<accession>A0A3B1C8E7</accession>
<organism evidence="2">
    <name type="scientific">hydrothermal vent metagenome</name>
    <dbReference type="NCBI Taxonomy" id="652676"/>
    <lineage>
        <taxon>unclassified sequences</taxon>
        <taxon>metagenomes</taxon>
        <taxon>ecological metagenomes</taxon>
    </lineage>
</organism>
<gene>
    <name evidence="2" type="ORF">MNBD_NITROSPINAE01-566</name>
</gene>
<keyword evidence="1" id="KW-0472">Membrane</keyword>
<dbReference type="PANTHER" id="PTHR31876:SF26">
    <property type="entry name" value="PROTEIN LIKE COV 2"/>
    <property type="match status" value="1"/>
</dbReference>
<protein>
    <submittedName>
        <fullName evidence="2">Uncharacterized membrane anchored protein Mext_4159</fullName>
    </submittedName>
</protein>
<keyword evidence="1" id="KW-1133">Transmembrane helix</keyword>
<dbReference type="InterPro" id="IPR007462">
    <property type="entry name" value="COV1-like"/>
</dbReference>
<evidence type="ECO:0000256" key="1">
    <source>
        <dbReference type="SAM" id="Phobius"/>
    </source>
</evidence>
<evidence type="ECO:0000313" key="2">
    <source>
        <dbReference type="EMBL" id="VAX14915.1"/>
    </source>
</evidence>
<feature type="transmembrane region" description="Helical" evidence="1">
    <location>
        <begin position="12"/>
        <end position="33"/>
    </location>
</feature>
<reference evidence="2" key="1">
    <citation type="submission" date="2018-06" db="EMBL/GenBank/DDBJ databases">
        <authorList>
            <person name="Zhirakovskaya E."/>
        </authorList>
    </citation>
    <scope>NUCLEOTIDE SEQUENCE</scope>
</reference>
<dbReference type="EMBL" id="UOGC01000001">
    <property type="protein sequence ID" value="VAX14915.1"/>
    <property type="molecule type" value="Genomic_DNA"/>
</dbReference>
<name>A0A3B1C8E7_9ZZZZ</name>
<feature type="transmembrane region" description="Helical" evidence="1">
    <location>
        <begin position="60"/>
        <end position="83"/>
    </location>
</feature>
<dbReference type="PANTHER" id="PTHR31876">
    <property type="entry name" value="COV-LIKE PROTEIN 1"/>
    <property type="match status" value="1"/>
</dbReference>